<gene>
    <name evidence="2" type="ORF">HQ603_15155</name>
</gene>
<reference evidence="2 3" key="1">
    <citation type="submission" date="2020-06" db="EMBL/GenBank/DDBJ databases">
        <title>Taxonomy, biology and ecology of Rhodococcus bacteria occurring in California pistachio and other woody hosts as revealed by genome sequence analyses.</title>
        <authorList>
            <person name="Gai Y."/>
            <person name="Riely B."/>
        </authorList>
    </citation>
    <scope>NUCLEOTIDE SEQUENCE [LARGE SCALE GENOMIC DNA]</scope>
    <source>
        <strain evidence="2 3">BP-281</strain>
    </source>
</reference>
<proteinExistence type="predicted"/>
<evidence type="ECO:0000313" key="2">
    <source>
        <dbReference type="EMBL" id="MBY6368091.1"/>
    </source>
</evidence>
<dbReference type="Proteomes" id="UP000825228">
    <property type="component" value="Unassembled WGS sequence"/>
</dbReference>
<evidence type="ECO:0008006" key="4">
    <source>
        <dbReference type="Google" id="ProtNLM"/>
    </source>
</evidence>
<evidence type="ECO:0000256" key="1">
    <source>
        <dbReference type="SAM" id="MobiDB-lite"/>
    </source>
</evidence>
<feature type="region of interest" description="Disordered" evidence="1">
    <location>
        <begin position="87"/>
        <end position="219"/>
    </location>
</feature>
<protein>
    <recommendedName>
        <fullName evidence="4">IF2 family translation initiation factor</fullName>
    </recommendedName>
</protein>
<organism evidence="2 3">
    <name type="scientific">Rhodococcoides corynebacterioides</name>
    <dbReference type="NCBI Taxonomy" id="53972"/>
    <lineage>
        <taxon>Bacteria</taxon>
        <taxon>Bacillati</taxon>
        <taxon>Actinomycetota</taxon>
        <taxon>Actinomycetes</taxon>
        <taxon>Mycobacteriales</taxon>
        <taxon>Nocardiaceae</taxon>
        <taxon>Rhodococcoides</taxon>
    </lineage>
</organism>
<sequence length="219" mass="24278">MSMSLPRRVLRLQYNIARLPLQVFEATVVSRLDGQGQVRSTYEQVVGSLDGTVGALLGDSDLARRGEKMRTAAAELAKATELEARARKERADAARRTQQRVDTATADAAKAREKAEADLEEAADHEIDAKVQAGKQAAARLEDRKERADEIADRRIEAAEAEREAKLDEVERRVEEKKAPRKKELDEAARKLEEAEAKREDAERLDDVAEASKAASTDD</sequence>
<keyword evidence="3" id="KW-1185">Reference proteome</keyword>
<accession>A0ABS7PAA5</accession>
<name>A0ABS7PAA5_9NOCA</name>
<dbReference type="RefSeq" id="WP_222685497.1">
    <property type="nucleotide sequence ID" value="NZ_JABUBT010000002.1"/>
</dbReference>
<comment type="caution">
    <text evidence="2">The sequence shown here is derived from an EMBL/GenBank/DDBJ whole genome shotgun (WGS) entry which is preliminary data.</text>
</comment>
<evidence type="ECO:0000313" key="3">
    <source>
        <dbReference type="Proteomes" id="UP000825228"/>
    </source>
</evidence>
<dbReference type="EMBL" id="JABUBU010000018">
    <property type="protein sequence ID" value="MBY6368091.1"/>
    <property type="molecule type" value="Genomic_DNA"/>
</dbReference>
<feature type="compositionally biased region" description="Basic and acidic residues" evidence="1">
    <location>
        <begin position="140"/>
        <end position="207"/>
    </location>
</feature>
<feature type="compositionally biased region" description="Basic and acidic residues" evidence="1">
    <location>
        <begin position="109"/>
        <end position="129"/>
    </location>
</feature>